<feature type="compositionally biased region" description="Basic and acidic residues" evidence="1">
    <location>
        <begin position="47"/>
        <end position="59"/>
    </location>
</feature>
<dbReference type="Proteomes" id="UP000746535">
    <property type="component" value="Unassembled WGS sequence"/>
</dbReference>
<organism evidence="2 3">
    <name type="scientific">Pseudomonas quercus</name>
    <dbReference type="NCBI Taxonomy" id="2722792"/>
    <lineage>
        <taxon>Bacteria</taxon>
        <taxon>Pseudomonadati</taxon>
        <taxon>Pseudomonadota</taxon>
        <taxon>Gammaproteobacteria</taxon>
        <taxon>Pseudomonadales</taxon>
        <taxon>Pseudomonadaceae</taxon>
        <taxon>Pseudomonas</taxon>
    </lineage>
</organism>
<proteinExistence type="predicted"/>
<keyword evidence="3" id="KW-1185">Reference proteome</keyword>
<dbReference type="EMBL" id="JAAVJI010000018">
    <property type="protein sequence ID" value="NJP03383.1"/>
    <property type="molecule type" value="Genomic_DNA"/>
</dbReference>
<evidence type="ECO:0000256" key="1">
    <source>
        <dbReference type="SAM" id="MobiDB-lite"/>
    </source>
</evidence>
<reference evidence="2 3" key="1">
    <citation type="submission" date="2020-03" db="EMBL/GenBank/DDBJ databases">
        <authorList>
            <person name="Wang L."/>
            <person name="He N."/>
            <person name="Li Y."/>
            <person name="Fang Y."/>
            <person name="Zhang F."/>
        </authorList>
    </citation>
    <scope>NUCLEOTIDE SEQUENCE [LARGE SCALE GENOMIC DNA]</scope>
    <source>
        <strain evidence="3">hsmgli-8</strain>
    </source>
</reference>
<comment type="caution">
    <text evidence="2">The sequence shown here is derived from an EMBL/GenBank/DDBJ whole genome shotgun (WGS) entry which is preliminary data.</text>
</comment>
<sequence length="59" mass="6191">MVKDDNGKASPYPGPGGAYSDKELLSENRGVSSDDKGSKQPAESTVDEAKKTFNDGKAD</sequence>
<gene>
    <name evidence="2" type="ORF">HBH25_21330</name>
</gene>
<accession>A0ABX0YNC9</accession>
<protein>
    <submittedName>
        <fullName evidence="2">Uncharacterized protein</fullName>
    </submittedName>
</protein>
<dbReference type="RefSeq" id="WP_168085954.1">
    <property type="nucleotide sequence ID" value="NZ_JAAVJI010000018.1"/>
</dbReference>
<feature type="compositionally biased region" description="Basic and acidic residues" evidence="1">
    <location>
        <begin position="20"/>
        <end position="38"/>
    </location>
</feature>
<feature type="region of interest" description="Disordered" evidence="1">
    <location>
        <begin position="1"/>
        <end position="59"/>
    </location>
</feature>
<name>A0ABX0YNC9_9PSED</name>
<evidence type="ECO:0000313" key="2">
    <source>
        <dbReference type="EMBL" id="NJP03383.1"/>
    </source>
</evidence>
<evidence type="ECO:0000313" key="3">
    <source>
        <dbReference type="Proteomes" id="UP000746535"/>
    </source>
</evidence>